<feature type="domain" description="Resolvase/invertase-type recombinase catalytic" evidence="2">
    <location>
        <begin position="1"/>
        <end position="135"/>
    </location>
</feature>
<dbReference type="InterPro" id="IPR050639">
    <property type="entry name" value="SSR_resolvase"/>
</dbReference>
<evidence type="ECO:0000259" key="2">
    <source>
        <dbReference type="PROSITE" id="PS51736"/>
    </source>
</evidence>
<proteinExistence type="inferred from homology"/>
<reference evidence="4" key="1">
    <citation type="journal article" date="2019" name="Int. J. Syst. Evol. Microbiol.">
        <title>The Global Catalogue of Microorganisms (GCM) 10K type strain sequencing project: providing services to taxonomists for standard genome sequencing and annotation.</title>
        <authorList>
            <consortium name="The Broad Institute Genomics Platform"/>
            <consortium name="The Broad Institute Genome Sequencing Center for Infectious Disease"/>
            <person name="Wu L."/>
            <person name="Ma J."/>
        </authorList>
    </citation>
    <scope>NUCLEOTIDE SEQUENCE [LARGE SCALE GENOMIC DNA]</scope>
    <source>
        <strain evidence="4">CECT 7806</strain>
    </source>
</reference>
<dbReference type="SMART" id="SM00857">
    <property type="entry name" value="Resolvase"/>
    <property type="match status" value="1"/>
</dbReference>
<dbReference type="PROSITE" id="PS51736">
    <property type="entry name" value="RECOMBINASES_3"/>
    <property type="match status" value="1"/>
</dbReference>
<protein>
    <submittedName>
        <fullName evidence="3">Recombinase family protein</fullName>
    </submittedName>
</protein>
<dbReference type="PANTHER" id="PTHR30461">
    <property type="entry name" value="DNA-INVERTASE FROM LAMBDOID PROPHAGE"/>
    <property type="match status" value="1"/>
</dbReference>
<dbReference type="InterPro" id="IPR006119">
    <property type="entry name" value="Resolv_N"/>
</dbReference>
<dbReference type="SUPFAM" id="SSF53041">
    <property type="entry name" value="Resolvase-like"/>
    <property type="match status" value="1"/>
</dbReference>
<sequence>MLIGLARTSTLEQEAGLDAQKRALTAAGVEKLFVEQTSSVGPRPALEAAIEFGRDGDTIAVTDLSRLARSVPDFCRIQARLAAKRIELRVLNLGLDTANPTGKLMLNVLASIAQFEREMMLERQREGVAKAKLEGRYKGRAPTARRKAEQVYALADRGVRKTAIAAEVGMSERSVFRLLAQRVLVAGTEDRVATLP</sequence>
<dbReference type="PANTHER" id="PTHR30461:SF26">
    <property type="entry name" value="RESOLVASE HOMOLOG YNEB"/>
    <property type="match status" value="1"/>
</dbReference>
<comment type="similarity">
    <text evidence="1">Belongs to the site-specific recombinase resolvase family.</text>
</comment>
<accession>A0ABT8AR65</accession>
<keyword evidence="4" id="KW-1185">Reference proteome</keyword>
<gene>
    <name evidence="3" type="ORF">QWZ18_17405</name>
</gene>
<organism evidence="3 4">
    <name type="scientific">Methylobacterium longum</name>
    <dbReference type="NCBI Taxonomy" id="767694"/>
    <lineage>
        <taxon>Bacteria</taxon>
        <taxon>Pseudomonadati</taxon>
        <taxon>Pseudomonadota</taxon>
        <taxon>Alphaproteobacteria</taxon>
        <taxon>Hyphomicrobiales</taxon>
        <taxon>Methylobacteriaceae</taxon>
        <taxon>Methylobacterium</taxon>
    </lineage>
</organism>
<dbReference type="Gene3D" id="3.40.50.1390">
    <property type="entry name" value="Resolvase, N-terminal catalytic domain"/>
    <property type="match status" value="1"/>
</dbReference>
<dbReference type="Proteomes" id="UP001244297">
    <property type="component" value="Unassembled WGS sequence"/>
</dbReference>
<dbReference type="Pfam" id="PF00239">
    <property type="entry name" value="Resolvase"/>
    <property type="match status" value="1"/>
</dbReference>
<evidence type="ECO:0000313" key="3">
    <source>
        <dbReference type="EMBL" id="MDN3572394.1"/>
    </source>
</evidence>
<dbReference type="EMBL" id="JAUFPT010000058">
    <property type="protein sequence ID" value="MDN3572394.1"/>
    <property type="molecule type" value="Genomic_DNA"/>
</dbReference>
<comment type="caution">
    <text evidence="3">The sequence shown here is derived from an EMBL/GenBank/DDBJ whole genome shotgun (WGS) entry which is preliminary data.</text>
</comment>
<evidence type="ECO:0000313" key="4">
    <source>
        <dbReference type="Proteomes" id="UP001244297"/>
    </source>
</evidence>
<evidence type="ECO:0000256" key="1">
    <source>
        <dbReference type="ARBA" id="ARBA00009913"/>
    </source>
</evidence>
<dbReference type="CDD" id="cd03768">
    <property type="entry name" value="SR_ResInv"/>
    <property type="match status" value="1"/>
</dbReference>
<name>A0ABT8AR65_9HYPH</name>
<dbReference type="InterPro" id="IPR036162">
    <property type="entry name" value="Resolvase-like_N_sf"/>
</dbReference>
<dbReference type="RefSeq" id="WP_238285046.1">
    <property type="nucleotide sequence ID" value="NZ_BPQS01000002.1"/>
</dbReference>